<keyword evidence="3" id="KW-1185">Reference proteome</keyword>
<feature type="compositionally biased region" description="Gly residues" evidence="1">
    <location>
        <begin position="1"/>
        <end position="10"/>
    </location>
</feature>
<feature type="region of interest" description="Disordered" evidence="1">
    <location>
        <begin position="1"/>
        <end position="45"/>
    </location>
</feature>
<name>A0ABQ7R3N5_PLUXY</name>
<evidence type="ECO:0000256" key="1">
    <source>
        <dbReference type="SAM" id="MobiDB-lite"/>
    </source>
</evidence>
<sequence length="94" mass="10072">MLQLHGGAGRDGGRGLLPAGAERAGVRGHLPAAPPPPPAPPPPRRYVVHRPCSHTGALNVLVFAGIYLQRRRPRPRPRPRAGMLYTAPAARRGR</sequence>
<organism evidence="2 3">
    <name type="scientific">Plutella xylostella</name>
    <name type="common">Diamondback moth</name>
    <name type="synonym">Plutella maculipennis</name>
    <dbReference type="NCBI Taxonomy" id="51655"/>
    <lineage>
        <taxon>Eukaryota</taxon>
        <taxon>Metazoa</taxon>
        <taxon>Ecdysozoa</taxon>
        <taxon>Arthropoda</taxon>
        <taxon>Hexapoda</taxon>
        <taxon>Insecta</taxon>
        <taxon>Pterygota</taxon>
        <taxon>Neoptera</taxon>
        <taxon>Endopterygota</taxon>
        <taxon>Lepidoptera</taxon>
        <taxon>Glossata</taxon>
        <taxon>Ditrysia</taxon>
        <taxon>Yponomeutoidea</taxon>
        <taxon>Plutellidae</taxon>
        <taxon>Plutella</taxon>
    </lineage>
</organism>
<comment type="caution">
    <text evidence="2">The sequence shown here is derived from an EMBL/GenBank/DDBJ whole genome shotgun (WGS) entry which is preliminary data.</text>
</comment>
<feature type="region of interest" description="Disordered" evidence="1">
    <location>
        <begin position="72"/>
        <end position="94"/>
    </location>
</feature>
<proteinExistence type="predicted"/>
<evidence type="ECO:0000313" key="2">
    <source>
        <dbReference type="EMBL" id="KAG7311912.1"/>
    </source>
</evidence>
<gene>
    <name evidence="2" type="ORF">JYU34_002997</name>
</gene>
<feature type="compositionally biased region" description="Pro residues" evidence="1">
    <location>
        <begin position="32"/>
        <end position="44"/>
    </location>
</feature>
<accession>A0ABQ7R3N5</accession>
<dbReference type="Proteomes" id="UP000823941">
    <property type="component" value="Chromosome 4"/>
</dbReference>
<dbReference type="EMBL" id="JAHIBW010000004">
    <property type="protein sequence ID" value="KAG7311912.1"/>
    <property type="molecule type" value="Genomic_DNA"/>
</dbReference>
<protein>
    <submittedName>
        <fullName evidence="2">Uncharacterized protein</fullName>
    </submittedName>
</protein>
<reference evidence="2 3" key="1">
    <citation type="submission" date="2021-06" db="EMBL/GenBank/DDBJ databases">
        <title>A haploid diamondback moth (Plutella xylostella L.) genome assembly resolves 31 chromosomes and identifies a diamide resistance mutation.</title>
        <authorList>
            <person name="Ward C.M."/>
            <person name="Perry K.D."/>
            <person name="Baker G."/>
            <person name="Powis K."/>
            <person name="Heckel D.G."/>
            <person name="Baxter S.W."/>
        </authorList>
    </citation>
    <scope>NUCLEOTIDE SEQUENCE [LARGE SCALE GENOMIC DNA]</scope>
    <source>
        <strain evidence="2 3">LV</strain>
        <tissue evidence="2">Single pupa</tissue>
    </source>
</reference>
<evidence type="ECO:0000313" key="3">
    <source>
        <dbReference type="Proteomes" id="UP000823941"/>
    </source>
</evidence>